<keyword evidence="4 6" id="KW-0804">Transcription</keyword>
<comment type="caution">
    <text evidence="9">The sequence shown here is derived from an EMBL/GenBank/DDBJ whole genome shotgun (WGS) entry which is preliminary data.</text>
</comment>
<comment type="subcellular location">
    <subcellularLocation>
        <location evidence="1 6">Nucleus</location>
    </subcellularLocation>
</comment>
<dbReference type="GO" id="GO:0045892">
    <property type="term" value="P:negative regulation of DNA-templated transcription"/>
    <property type="evidence" value="ECO:0007669"/>
    <property type="project" value="UniProtKB-UniRule"/>
</dbReference>
<accession>A0A8J5LMW6</accession>
<keyword evidence="5 6" id="KW-0539">Nucleus</keyword>
<dbReference type="InterPro" id="IPR006458">
    <property type="entry name" value="Ovate_C"/>
</dbReference>
<dbReference type="InterPro" id="IPR038933">
    <property type="entry name" value="Ovate"/>
</dbReference>
<proteinExistence type="predicted"/>
<evidence type="ECO:0000256" key="2">
    <source>
        <dbReference type="ARBA" id="ARBA00022491"/>
    </source>
</evidence>
<feature type="compositionally biased region" description="Low complexity" evidence="7">
    <location>
        <begin position="92"/>
        <end position="117"/>
    </location>
</feature>
<dbReference type="Proteomes" id="UP000734854">
    <property type="component" value="Unassembled WGS sequence"/>
</dbReference>
<protein>
    <recommendedName>
        <fullName evidence="6">Transcription repressor</fullName>
    </recommendedName>
    <alternativeName>
        <fullName evidence="6">Ovate family protein</fullName>
    </alternativeName>
</protein>
<dbReference type="Pfam" id="PF04844">
    <property type="entry name" value="Ovate"/>
    <property type="match status" value="1"/>
</dbReference>
<dbReference type="NCBIfam" id="TIGR01568">
    <property type="entry name" value="A_thal_3678"/>
    <property type="match status" value="1"/>
</dbReference>
<evidence type="ECO:0000313" key="10">
    <source>
        <dbReference type="Proteomes" id="UP000734854"/>
    </source>
</evidence>
<feature type="region of interest" description="Disordered" evidence="7">
    <location>
        <begin position="69"/>
        <end position="133"/>
    </location>
</feature>
<evidence type="ECO:0000256" key="1">
    <source>
        <dbReference type="ARBA" id="ARBA00004123"/>
    </source>
</evidence>
<dbReference type="PANTHER" id="PTHR33057">
    <property type="entry name" value="TRANSCRIPTION REPRESSOR OFP7-RELATED"/>
    <property type="match status" value="1"/>
</dbReference>
<evidence type="ECO:0000256" key="5">
    <source>
        <dbReference type="ARBA" id="ARBA00023242"/>
    </source>
</evidence>
<dbReference type="AlphaFoldDB" id="A0A8J5LMW6"/>
<dbReference type="PROSITE" id="PS51754">
    <property type="entry name" value="OVATE"/>
    <property type="match status" value="1"/>
</dbReference>
<gene>
    <name evidence="9" type="ORF">ZIOFF_019407</name>
</gene>
<sequence>MEKIKSTRRVGRRGGGLTHRLAQMFFDFSCTAATATAASHLAAKHHEHPLHPRCKRCSGRCQQQRRAALVPQVRGAHEHASCERRPASTPTSKLKLSGSSSLCSAGSSSSDDVSSGSHPDRRRRKGEEKASGVMNRGVALVKNSSDPYADFRSSMVEMLAGREVSTVSDMEGLLRRYLSLNSPRHHAVIMEAFVDIWEAMLDH</sequence>
<name>A0A8J5LMW6_ZINOF</name>
<keyword evidence="2 6" id="KW-0678">Repressor</keyword>
<evidence type="ECO:0000256" key="7">
    <source>
        <dbReference type="SAM" id="MobiDB-lite"/>
    </source>
</evidence>
<evidence type="ECO:0000256" key="3">
    <source>
        <dbReference type="ARBA" id="ARBA00023015"/>
    </source>
</evidence>
<keyword evidence="3 6" id="KW-0805">Transcription regulation</keyword>
<dbReference type="EMBL" id="JACMSC010000005">
    <property type="protein sequence ID" value="KAG6522269.1"/>
    <property type="molecule type" value="Genomic_DNA"/>
</dbReference>
<evidence type="ECO:0000256" key="6">
    <source>
        <dbReference type="RuleBase" id="RU367028"/>
    </source>
</evidence>
<feature type="compositionally biased region" description="Basic and acidic residues" evidence="7">
    <location>
        <begin position="75"/>
        <end position="86"/>
    </location>
</feature>
<reference evidence="9 10" key="1">
    <citation type="submission" date="2020-08" db="EMBL/GenBank/DDBJ databases">
        <title>Plant Genome Project.</title>
        <authorList>
            <person name="Zhang R.-G."/>
        </authorList>
    </citation>
    <scope>NUCLEOTIDE SEQUENCE [LARGE SCALE GENOMIC DNA]</scope>
    <source>
        <tissue evidence="9">Rhizome</tissue>
    </source>
</reference>
<organism evidence="9 10">
    <name type="scientific">Zingiber officinale</name>
    <name type="common">Ginger</name>
    <name type="synonym">Amomum zingiber</name>
    <dbReference type="NCBI Taxonomy" id="94328"/>
    <lineage>
        <taxon>Eukaryota</taxon>
        <taxon>Viridiplantae</taxon>
        <taxon>Streptophyta</taxon>
        <taxon>Embryophyta</taxon>
        <taxon>Tracheophyta</taxon>
        <taxon>Spermatophyta</taxon>
        <taxon>Magnoliopsida</taxon>
        <taxon>Liliopsida</taxon>
        <taxon>Zingiberales</taxon>
        <taxon>Zingiberaceae</taxon>
        <taxon>Zingiber</taxon>
    </lineage>
</organism>
<dbReference type="GO" id="GO:0005634">
    <property type="term" value="C:nucleus"/>
    <property type="evidence" value="ECO:0007669"/>
    <property type="project" value="UniProtKB-SubCell"/>
</dbReference>
<dbReference type="PANTHER" id="PTHR33057:SF17">
    <property type="entry name" value="TRANSCRIPTION REPRESSOR OFP8"/>
    <property type="match status" value="1"/>
</dbReference>
<evidence type="ECO:0000256" key="4">
    <source>
        <dbReference type="ARBA" id="ARBA00023163"/>
    </source>
</evidence>
<keyword evidence="10" id="KW-1185">Reference proteome</keyword>
<feature type="domain" description="OVATE" evidence="8">
    <location>
        <begin position="140"/>
        <end position="199"/>
    </location>
</feature>
<evidence type="ECO:0000313" key="9">
    <source>
        <dbReference type="EMBL" id="KAG6522269.1"/>
    </source>
</evidence>
<comment type="function">
    <text evidence="6">Transcriptional repressor that regulates multiple aspects of plant growth and development.</text>
</comment>
<evidence type="ECO:0000259" key="8">
    <source>
        <dbReference type="PROSITE" id="PS51754"/>
    </source>
</evidence>